<reference evidence="2" key="1">
    <citation type="journal article" date="2013" name="Nature">
        <title>Draft genome of the wheat A-genome progenitor Triticum urartu.</title>
        <authorList>
            <person name="Ling H.Q."/>
            <person name="Zhao S."/>
            <person name="Liu D."/>
            <person name="Wang J."/>
            <person name="Sun H."/>
            <person name="Zhang C."/>
            <person name="Fan H."/>
            <person name="Li D."/>
            <person name="Dong L."/>
            <person name="Tao Y."/>
            <person name="Gao C."/>
            <person name="Wu H."/>
            <person name="Li Y."/>
            <person name="Cui Y."/>
            <person name="Guo X."/>
            <person name="Zheng S."/>
            <person name="Wang B."/>
            <person name="Yu K."/>
            <person name="Liang Q."/>
            <person name="Yang W."/>
            <person name="Lou X."/>
            <person name="Chen J."/>
            <person name="Feng M."/>
            <person name="Jian J."/>
            <person name="Zhang X."/>
            <person name="Luo G."/>
            <person name="Jiang Y."/>
            <person name="Liu J."/>
            <person name="Wang Z."/>
            <person name="Sha Y."/>
            <person name="Zhang B."/>
            <person name="Wu H."/>
            <person name="Tang D."/>
            <person name="Shen Q."/>
            <person name="Xue P."/>
            <person name="Zou S."/>
            <person name="Wang X."/>
            <person name="Liu X."/>
            <person name="Wang F."/>
            <person name="Yang Y."/>
            <person name="An X."/>
            <person name="Dong Z."/>
            <person name="Zhang K."/>
            <person name="Zhang X."/>
            <person name="Luo M.C."/>
            <person name="Dvorak J."/>
            <person name="Tong Y."/>
            <person name="Wang J."/>
            <person name="Yang H."/>
            <person name="Li Z."/>
            <person name="Wang D."/>
            <person name="Zhang A."/>
            <person name="Wang J."/>
        </authorList>
    </citation>
    <scope>NUCLEOTIDE SEQUENCE</scope>
    <source>
        <strain evidence="2">cv. G1812</strain>
    </source>
</reference>
<dbReference type="EnsemblPlants" id="TuG1812G0200005907.01.T01">
    <property type="protein sequence ID" value="TuG1812G0200005907.01.T01.cds451054"/>
    <property type="gene ID" value="TuG1812G0200005907.01"/>
</dbReference>
<dbReference type="AlphaFoldDB" id="A0A8R7PKV6"/>
<dbReference type="Pfam" id="PF02450">
    <property type="entry name" value="LCAT"/>
    <property type="match status" value="1"/>
</dbReference>
<reference evidence="1" key="3">
    <citation type="submission" date="2022-06" db="UniProtKB">
        <authorList>
            <consortium name="EnsemblPlants"/>
        </authorList>
    </citation>
    <scope>IDENTIFICATION</scope>
</reference>
<dbReference type="PANTHER" id="PTHR11440">
    <property type="entry name" value="LECITHIN-CHOLESTEROL ACYLTRANSFERASE-RELATED"/>
    <property type="match status" value="1"/>
</dbReference>
<proteinExistence type="predicted"/>
<keyword evidence="2" id="KW-1185">Reference proteome</keyword>
<dbReference type="Gramene" id="TuG1812G0200005907.01.T01">
    <property type="protein sequence ID" value="TuG1812G0200005907.01.T01.cds451054"/>
    <property type="gene ID" value="TuG1812G0200005907.01"/>
</dbReference>
<dbReference type="Proteomes" id="UP000015106">
    <property type="component" value="Chromosome 2"/>
</dbReference>
<dbReference type="InterPro" id="IPR029058">
    <property type="entry name" value="AB_hydrolase_fold"/>
</dbReference>
<dbReference type="GO" id="GO:0006629">
    <property type="term" value="P:lipid metabolic process"/>
    <property type="evidence" value="ECO:0007669"/>
    <property type="project" value="InterPro"/>
</dbReference>
<evidence type="ECO:0008006" key="3">
    <source>
        <dbReference type="Google" id="ProtNLM"/>
    </source>
</evidence>
<dbReference type="Gene3D" id="3.40.50.1820">
    <property type="entry name" value="alpha/beta hydrolase"/>
    <property type="match status" value="1"/>
</dbReference>
<dbReference type="SUPFAM" id="SSF53474">
    <property type="entry name" value="alpha/beta-Hydrolases"/>
    <property type="match status" value="1"/>
</dbReference>
<sequence length="311" mass="35094">MEFDLGTDLYIAYVVFRSRKGFCMTRVLEELQLLGYRDGDTLFGAPYDPRHAPPLPGQPSQVFSDYFARFKVLVEHASKKNQDKPVILVAHSFGGMATLKFINWTPITWRKKFIKHLVLISPTLPGGFMEALTNLASGPKPLVVPTIPRLSLRPMWRTFASALLFLPSSPVFGHMPLVITKNKNYSAYDYKDLLPAIGLKTEVVERVLSMKLRVDAPMVPTTYLNGVSVQTPEQAVYWDGNFNVAPKNVYGDGDGVMNLVSVLALVNDLRRQQQANIHFKFVKIVNTTHSNIVVQEHSLKKIMYEILEANR</sequence>
<evidence type="ECO:0000313" key="2">
    <source>
        <dbReference type="Proteomes" id="UP000015106"/>
    </source>
</evidence>
<dbReference type="GO" id="GO:0008374">
    <property type="term" value="F:O-acyltransferase activity"/>
    <property type="evidence" value="ECO:0007669"/>
    <property type="project" value="InterPro"/>
</dbReference>
<organism evidence="1 2">
    <name type="scientific">Triticum urartu</name>
    <name type="common">Red wild einkorn</name>
    <name type="synonym">Crithodium urartu</name>
    <dbReference type="NCBI Taxonomy" id="4572"/>
    <lineage>
        <taxon>Eukaryota</taxon>
        <taxon>Viridiplantae</taxon>
        <taxon>Streptophyta</taxon>
        <taxon>Embryophyta</taxon>
        <taxon>Tracheophyta</taxon>
        <taxon>Spermatophyta</taxon>
        <taxon>Magnoliopsida</taxon>
        <taxon>Liliopsida</taxon>
        <taxon>Poales</taxon>
        <taxon>Poaceae</taxon>
        <taxon>BOP clade</taxon>
        <taxon>Pooideae</taxon>
        <taxon>Triticodae</taxon>
        <taxon>Triticeae</taxon>
        <taxon>Triticinae</taxon>
        <taxon>Triticum</taxon>
    </lineage>
</organism>
<dbReference type="InterPro" id="IPR003386">
    <property type="entry name" value="LACT/PDAT_acylTrfase"/>
</dbReference>
<evidence type="ECO:0000313" key="1">
    <source>
        <dbReference type="EnsemblPlants" id="TuG1812G0200005907.01.T01.cds451054"/>
    </source>
</evidence>
<protein>
    <recommendedName>
        <fullName evidence="3">Group XV phospholipase A2</fullName>
    </recommendedName>
</protein>
<name>A0A8R7PKV6_TRIUA</name>
<reference evidence="1" key="2">
    <citation type="submission" date="2018-03" db="EMBL/GenBank/DDBJ databases">
        <title>The Triticum urartu genome reveals the dynamic nature of wheat genome evolution.</title>
        <authorList>
            <person name="Ling H."/>
            <person name="Ma B."/>
            <person name="Shi X."/>
            <person name="Liu H."/>
            <person name="Dong L."/>
            <person name="Sun H."/>
            <person name="Cao Y."/>
            <person name="Gao Q."/>
            <person name="Zheng S."/>
            <person name="Li Y."/>
            <person name="Yu Y."/>
            <person name="Du H."/>
            <person name="Qi M."/>
            <person name="Li Y."/>
            <person name="Yu H."/>
            <person name="Cui Y."/>
            <person name="Wang N."/>
            <person name="Chen C."/>
            <person name="Wu H."/>
            <person name="Zhao Y."/>
            <person name="Zhang J."/>
            <person name="Li Y."/>
            <person name="Zhou W."/>
            <person name="Zhang B."/>
            <person name="Hu W."/>
            <person name="Eijk M."/>
            <person name="Tang J."/>
            <person name="Witsenboer H."/>
            <person name="Zhao S."/>
            <person name="Li Z."/>
            <person name="Zhang A."/>
            <person name="Wang D."/>
            <person name="Liang C."/>
        </authorList>
    </citation>
    <scope>NUCLEOTIDE SEQUENCE [LARGE SCALE GENOMIC DNA]</scope>
    <source>
        <strain evidence="1">cv. G1812</strain>
    </source>
</reference>
<accession>A0A8R7PKV6</accession>